<protein>
    <recommendedName>
        <fullName evidence="3">Integrase</fullName>
    </recommendedName>
</protein>
<gene>
    <name evidence="1" type="ORF">RYS15_20510</name>
</gene>
<comment type="caution">
    <text evidence="1">The sequence shown here is derived from an EMBL/GenBank/DDBJ whole genome shotgun (WGS) entry which is preliminary data.</text>
</comment>
<dbReference type="EMBL" id="JAWIIJ010000025">
    <property type="protein sequence ID" value="MDV2081080.1"/>
    <property type="molecule type" value="Genomic_DNA"/>
</dbReference>
<sequence>MATITSRTRKNGTKSYRAEIKLRRKGTVVYQESLTLDRKALAKDWAARRELELQEPGVIDKVRHRGVTVGSLIERYQKEFGDNFGRSKHCYEWQSSTEGSGIRCCIRKSRRGLR</sequence>
<reference evidence="1 2" key="1">
    <citation type="submission" date="2023-10" db="EMBL/GenBank/DDBJ databases">
        <title>Characteristics and mechanism of a salt-tolerant marine origin heterotrophic nitrifying- aerobic denitrifying bacteria Marinobacter xestospongiae HN1.</title>
        <authorList>
            <person name="Qi R."/>
        </authorList>
    </citation>
    <scope>NUCLEOTIDE SEQUENCE [LARGE SCALE GENOMIC DNA]</scope>
    <source>
        <strain evidence="1 2">HN1</strain>
    </source>
</reference>
<evidence type="ECO:0000313" key="1">
    <source>
        <dbReference type="EMBL" id="MDV2081080.1"/>
    </source>
</evidence>
<organism evidence="1 2">
    <name type="scientific">Marinobacter xestospongiae</name>
    <dbReference type="NCBI Taxonomy" id="994319"/>
    <lineage>
        <taxon>Bacteria</taxon>
        <taxon>Pseudomonadati</taxon>
        <taxon>Pseudomonadota</taxon>
        <taxon>Gammaproteobacteria</taxon>
        <taxon>Pseudomonadales</taxon>
        <taxon>Marinobacteraceae</taxon>
        <taxon>Marinobacter</taxon>
    </lineage>
</organism>
<proteinExistence type="predicted"/>
<dbReference type="Proteomes" id="UP001269819">
    <property type="component" value="Unassembled WGS sequence"/>
</dbReference>
<evidence type="ECO:0000313" key="2">
    <source>
        <dbReference type="Proteomes" id="UP001269819"/>
    </source>
</evidence>
<dbReference type="RefSeq" id="WP_316975375.1">
    <property type="nucleotide sequence ID" value="NZ_JAWIIJ010000025.1"/>
</dbReference>
<evidence type="ECO:0008006" key="3">
    <source>
        <dbReference type="Google" id="ProtNLM"/>
    </source>
</evidence>
<name>A0ABU3W409_9GAMM</name>
<keyword evidence="2" id="KW-1185">Reference proteome</keyword>
<accession>A0ABU3W409</accession>